<evidence type="ECO:0000313" key="6">
    <source>
        <dbReference type="EMBL" id="ADC66102.1"/>
    </source>
</evidence>
<dbReference type="GeneID" id="8779497"/>
<dbReference type="SUPFAM" id="SSF52080">
    <property type="entry name" value="Ribosomal proteins L15p and L18e"/>
    <property type="match status" value="1"/>
</dbReference>
<sequence length="125" mass="13923">MSKIRKVVRRKTNPNLVRLIDTLLKASAENKAKIWKDVAERLAKPTKHMAEVNVGKIERHLKDNEIALIPGKVLGAGEISRAVKVAAFKFSESAKRKIEEAGGRCMSIEELIKENPKGSNVRILV</sequence>
<protein>
    <recommendedName>
        <fullName evidence="4">Large ribosomal subunit protein eL18</fullName>
    </recommendedName>
</protein>
<evidence type="ECO:0000256" key="2">
    <source>
        <dbReference type="ARBA" id="ARBA00022980"/>
    </source>
</evidence>
<dbReference type="NCBIfam" id="NF003079">
    <property type="entry name" value="PRK04005.1"/>
    <property type="match status" value="1"/>
</dbReference>
<accession>D3S039</accession>
<dbReference type="HOGENOM" id="CLU_146465_0_0_2"/>
<comment type="similarity">
    <text evidence="1 4">Belongs to the eukaryotic ribosomal protein eL18 family.</text>
</comment>
<evidence type="ECO:0000256" key="3">
    <source>
        <dbReference type="ARBA" id="ARBA00023274"/>
    </source>
</evidence>
<dbReference type="InterPro" id="IPR021131">
    <property type="entry name" value="Ribosomal_uL15/eL18"/>
</dbReference>
<dbReference type="OrthoDB" id="11309at2157"/>
<evidence type="ECO:0000256" key="1">
    <source>
        <dbReference type="ARBA" id="ARBA00006815"/>
    </source>
</evidence>
<dbReference type="RefSeq" id="WP_012966441.1">
    <property type="nucleotide sequence ID" value="NC_013849.1"/>
</dbReference>
<dbReference type="KEGG" id="fpl:Ferp_1965"/>
<name>D3S039_FERPA</name>
<evidence type="ECO:0000313" key="7">
    <source>
        <dbReference type="Proteomes" id="UP000002613"/>
    </source>
</evidence>
<dbReference type="PaxDb" id="589924-Ferp_1965"/>
<evidence type="ECO:0000256" key="4">
    <source>
        <dbReference type="HAMAP-Rule" id="MF_00329"/>
    </source>
</evidence>
<dbReference type="Pfam" id="PF17135">
    <property type="entry name" value="Ribosomal_L18"/>
    <property type="match status" value="1"/>
</dbReference>
<dbReference type="InterPro" id="IPR022947">
    <property type="entry name" value="Ribosomal_eL18_arc"/>
</dbReference>
<keyword evidence="2 4" id="KW-0689">Ribosomal protein</keyword>
<keyword evidence="7" id="KW-1185">Reference proteome</keyword>
<dbReference type="HAMAP" id="MF_00329">
    <property type="entry name" value="Ribosomal_eL18"/>
    <property type="match status" value="1"/>
</dbReference>
<dbReference type="Gene3D" id="3.100.10.10">
    <property type="match status" value="1"/>
</dbReference>
<evidence type="ECO:0000259" key="5">
    <source>
        <dbReference type="Pfam" id="PF17135"/>
    </source>
</evidence>
<dbReference type="PANTHER" id="PTHR10934">
    <property type="entry name" value="60S RIBOSOMAL PROTEIN L18"/>
    <property type="match status" value="1"/>
</dbReference>
<reference evidence="6 7" key="2">
    <citation type="journal article" date="2011" name="Stand. Genomic Sci.">
        <title>Complete genome sequence of Ferroglobus placidus AEDII12DO.</title>
        <authorList>
            <person name="Anderson I."/>
            <person name="Risso C."/>
            <person name="Holmes D."/>
            <person name="Lucas S."/>
            <person name="Copeland A."/>
            <person name="Lapidus A."/>
            <person name="Cheng J.F."/>
            <person name="Bruce D."/>
            <person name="Goodwin L."/>
            <person name="Pitluck S."/>
            <person name="Saunders E."/>
            <person name="Brettin T."/>
            <person name="Detter J.C."/>
            <person name="Han C."/>
            <person name="Tapia R."/>
            <person name="Larimer F."/>
            <person name="Land M."/>
            <person name="Hauser L."/>
            <person name="Woyke T."/>
            <person name="Lovley D."/>
            <person name="Kyrpides N."/>
            <person name="Ivanova N."/>
        </authorList>
    </citation>
    <scope>NUCLEOTIDE SEQUENCE [LARGE SCALE GENOMIC DNA]</scope>
    <source>
        <strain evidence="7">DSM 10642 / AEDII12DO</strain>
    </source>
</reference>
<reference evidence="7" key="1">
    <citation type="submission" date="2010-02" db="EMBL/GenBank/DDBJ databases">
        <title>Complete sequence of Ferroglobus placidus DSM 10642.</title>
        <authorList>
            <consortium name="US DOE Joint Genome Institute"/>
            <person name="Lucas S."/>
            <person name="Copeland A."/>
            <person name="Lapidus A."/>
            <person name="Cheng J.-F."/>
            <person name="Bruce D."/>
            <person name="Goodwin L."/>
            <person name="Pitluck S."/>
            <person name="Saunders E."/>
            <person name="Brettin T."/>
            <person name="Detter J.C."/>
            <person name="Han C."/>
            <person name="Tapia R."/>
            <person name="Larimer F."/>
            <person name="Land M."/>
            <person name="Hauser L."/>
            <person name="Kyrpides N."/>
            <person name="Ivanova N."/>
            <person name="Holmes D."/>
            <person name="Lovley D."/>
            <person name="Kyrpides N."/>
            <person name="Anderson I.J."/>
            <person name="Woyke T."/>
        </authorList>
    </citation>
    <scope>NUCLEOTIDE SEQUENCE [LARGE SCALE GENOMIC DNA]</scope>
    <source>
        <strain evidence="7">DSM 10642 / AEDII12DO</strain>
    </source>
</reference>
<dbReference type="GO" id="GO:0003723">
    <property type="term" value="F:RNA binding"/>
    <property type="evidence" value="ECO:0007669"/>
    <property type="project" value="TreeGrafter"/>
</dbReference>
<dbReference type="GO" id="GO:0003735">
    <property type="term" value="F:structural constituent of ribosome"/>
    <property type="evidence" value="ECO:0007669"/>
    <property type="project" value="InterPro"/>
</dbReference>
<dbReference type="Proteomes" id="UP000002613">
    <property type="component" value="Chromosome"/>
</dbReference>
<dbReference type="PANTHER" id="PTHR10934:SF2">
    <property type="entry name" value="LARGE RIBOSOMAL SUBUNIT PROTEIN EL18"/>
    <property type="match status" value="1"/>
</dbReference>
<dbReference type="PROSITE" id="PS00475">
    <property type="entry name" value="RIBOSOMAL_L15"/>
    <property type="match status" value="1"/>
</dbReference>
<dbReference type="InterPro" id="IPR001196">
    <property type="entry name" value="Ribosomal_uL15_CS"/>
</dbReference>
<dbReference type="AlphaFoldDB" id="D3S039"/>
<dbReference type="GO" id="GO:0022625">
    <property type="term" value="C:cytosolic large ribosomal subunit"/>
    <property type="evidence" value="ECO:0007669"/>
    <property type="project" value="TreeGrafter"/>
</dbReference>
<dbReference type="eggNOG" id="arCOG00780">
    <property type="taxonomic scope" value="Archaea"/>
</dbReference>
<keyword evidence="3 4" id="KW-0687">Ribonucleoprotein</keyword>
<dbReference type="InterPro" id="IPR000039">
    <property type="entry name" value="Ribosomal_eL18"/>
</dbReference>
<dbReference type="GO" id="GO:0006412">
    <property type="term" value="P:translation"/>
    <property type="evidence" value="ECO:0007669"/>
    <property type="project" value="UniProtKB-UniRule"/>
</dbReference>
<dbReference type="EMBL" id="CP001899">
    <property type="protein sequence ID" value="ADC66102.1"/>
    <property type="molecule type" value="Genomic_DNA"/>
</dbReference>
<organism evidence="6 7">
    <name type="scientific">Ferroglobus placidus (strain DSM 10642 / AEDII12DO)</name>
    <dbReference type="NCBI Taxonomy" id="589924"/>
    <lineage>
        <taxon>Archaea</taxon>
        <taxon>Methanobacteriati</taxon>
        <taxon>Methanobacteriota</taxon>
        <taxon>Archaeoglobi</taxon>
        <taxon>Archaeoglobales</taxon>
        <taxon>Archaeoglobaceae</taxon>
        <taxon>Ferroglobus</taxon>
    </lineage>
</organism>
<gene>
    <name evidence="4" type="primary">rpl18e</name>
    <name evidence="6" type="ordered locus">Ferp_1965</name>
</gene>
<dbReference type="InterPro" id="IPR036227">
    <property type="entry name" value="Ribosomal_uL15/eL18_sf"/>
</dbReference>
<feature type="domain" description="Large ribosomal subunit protein uL15/eL18" evidence="5">
    <location>
        <begin position="30"/>
        <end position="124"/>
    </location>
</feature>
<proteinExistence type="inferred from homology"/>
<dbReference type="STRING" id="589924.Ferp_1965"/>